<name>A0ACB6RLK4_9PLEO</name>
<proteinExistence type="predicted"/>
<gene>
    <name evidence="1" type="ORF">BU25DRAFT_415673</name>
</gene>
<organism evidence="1 2">
    <name type="scientific">Macroventuria anomochaeta</name>
    <dbReference type="NCBI Taxonomy" id="301207"/>
    <lineage>
        <taxon>Eukaryota</taxon>
        <taxon>Fungi</taxon>
        <taxon>Dikarya</taxon>
        <taxon>Ascomycota</taxon>
        <taxon>Pezizomycotina</taxon>
        <taxon>Dothideomycetes</taxon>
        <taxon>Pleosporomycetidae</taxon>
        <taxon>Pleosporales</taxon>
        <taxon>Pleosporineae</taxon>
        <taxon>Didymellaceae</taxon>
        <taxon>Macroventuria</taxon>
    </lineage>
</organism>
<accession>A0ACB6RLK4</accession>
<dbReference type="Proteomes" id="UP000799754">
    <property type="component" value="Unassembled WGS sequence"/>
</dbReference>
<reference evidence="1" key="1">
    <citation type="journal article" date="2020" name="Stud. Mycol.">
        <title>101 Dothideomycetes genomes: a test case for predicting lifestyles and emergence of pathogens.</title>
        <authorList>
            <person name="Haridas S."/>
            <person name="Albert R."/>
            <person name="Binder M."/>
            <person name="Bloem J."/>
            <person name="Labutti K."/>
            <person name="Salamov A."/>
            <person name="Andreopoulos B."/>
            <person name="Baker S."/>
            <person name="Barry K."/>
            <person name="Bills G."/>
            <person name="Bluhm B."/>
            <person name="Cannon C."/>
            <person name="Castanera R."/>
            <person name="Culley D."/>
            <person name="Daum C."/>
            <person name="Ezra D."/>
            <person name="Gonzalez J."/>
            <person name="Henrissat B."/>
            <person name="Kuo A."/>
            <person name="Liang C."/>
            <person name="Lipzen A."/>
            <person name="Lutzoni F."/>
            <person name="Magnuson J."/>
            <person name="Mondo S."/>
            <person name="Nolan M."/>
            <person name="Ohm R."/>
            <person name="Pangilinan J."/>
            <person name="Park H.-J."/>
            <person name="Ramirez L."/>
            <person name="Alfaro M."/>
            <person name="Sun H."/>
            <person name="Tritt A."/>
            <person name="Yoshinaga Y."/>
            <person name="Zwiers L.-H."/>
            <person name="Turgeon B."/>
            <person name="Goodwin S."/>
            <person name="Spatafora J."/>
            <person name="Crous P."/>
            <person name="Grigoriev I."/>
        </authorList>
    </citation>
    <scope>NUCLEOTIDE SEQUENCE</scope>
    <source>
        <strain evidence="1">CBS 525.71</strain>
    </source>
</reference>
<comment type="caution">
    <text evidence="1">The sequence shown here is derived from an EMBL/GenBank/DDBJ whole genome shotgun (WGS) entry which is preliminary data.</text>
</comment>
<dbReference type="EMBL" id="MU006749">
    <property type="protein sequence ID" value="KAF2621983.1"/>
    <property type="molecule type" value="Genomic_DNA"/>
</dbReference>
<evidence type="ECO:0000313" key="2">
    <source>
        <dbReference type="Proteomes" id="UP000799754"/>
    </source>
</evidence>
<protein>
    <submittedName>
        <fullName evidence="1">HET-domain-containing protein</fullName>
    </submittedName>
</protein>
<evidence type="ECO:0000313" key="1">
    <source>
        <dbReference type="EMBL" id="KAF2621983.1"/>
    </source>
</evidence>
<sequence>MVPKELSPYLSSFRVVDPDDSIWIAKEWIQERRSCHHKTCENTARKHPMSLKVIDRSMRELRILRRTALMSASAMSGVSRQFVQDKQGGSANLPRSMEDATYVISILGMRYLWVDRYCIDQANDAEKYHAISHMDVIYQDATVTIIAAAGDRPHAGLPGIRGTPCAQ</sequence>
<keyword evidence="2" id="KW-1185">Reference proteome</keyword>